<accession>A0AAN9UEC1</accession>
<dbReference type="SUPFAM" id="SSF51445">
    <property type="entry name" value="(Trans)glycosidases"/>
    <property type="match status" value="1"/>
</dbReference>
<proteinExistence type="inferred from homology"/>
<sequence length="1078" mass="118418">MDDVHRFVMSEEQGQDDARLRMLSSSSGLAHIVKEVISAFVMWFDQLSSASLAVFLASLVLSAVVTWHWHAGHLGRDKLPRAVLLLLGSLLGFSALILGQQPKAPGSSSAFFVAAADPNVGQSVLPNIADPQAVNPQAVCPGYKAVDVTETAHGLTADLVLAGAPCNVYGTDIDALSLVVEYQAVGRLHVEILPKYIGQENHTWFVLPDELIPKPSVESDSDSGNFASSSDIEFSWGNDPTFSFKVTRKSTGDVLFTTEGSQIVYEDQFIEFGSSLPENYNLYGLGEVIHGFRLGNNFTRTFFAADVGDVIDANIYGNHPFYLDTRYFEVNERAGDLVYSANTVNKSAQYKSFSHGVFQRNAHPQEVLLQESNITWRALGGGIDLYFYEGPTQDAVTKAYQKSTVGLPTMQQYWTFGFHQCRWGYDSWSDLQDVLDNFQEFDIPLETIWSDIDYMKGYRDFENDPVRYSYSEGADFLARLHENKQHYVPIIDSAIYAPNPENESDAYPPFDRGVAEDAFILNPDSSLYIGEVWPGFTVFPDWIGALFNGTGANRWWSDEIAEYHSKIKFDGIWIDMSEVSSFCVGSCGSNNLSYNPVHPPFSLPGEPGNVDYTYPEGFNLTNATEAAAISASASSQSSAISATATSISSTTTSYLRTTPTPGVRNVNYPPYVINNWHGDLAVKAVSPNATHHGGILEYDVHNLFGHQILNATYHALLDLFPTKRPFIIGRSQFAGSGKWAGHWGGDNYSLWAYMYFSIPQALAYSLFGIPMFGVDTCGFSGNADLELCSRWMQLSAFFPFYRNHNVLEGRPQEPYRWAAVAEASRAAMRARYALLPYLYTTFYRSHADGAATMRALAWEFPDEPWLAAADRQFLLGPALLVTPCLVQGATTVDGVFPGAGPGAGGTVWYDWYNQTAISSDVVAGQNVTIDAPLGHIPVYVRGGHALPMQEPALTTADVRASPWSVLVALDGRGAAEGGLYLDDGESLAPNATTWVDFTAARGSLKAVPKGNFIDTNALGNVTVMGVKKSSIAKVTFNGIALKPGHWDFDGSKRLLKVRGLDSVTRIGAWRTEWFLSWS</sequence>
<evidence type="ECO:0000256" key="7">
    <source>
        <dbReference type="RuleBase" id="RU361185"/>
    </source>
</evidence>
<dbReference type="InterPro" id="IPR030458">
    <property type="entry name" value="Glyco_hydro_31_AS"/>
</dbReference>
<keyword evidence="8" id="KW-1133">Transmembrane helix</keyword>
<dbReference type="AlphaFoldDB" id="A0AAN9UEC1"/>
<evidence type="ECO:0000256" key="5">
    <source>
        <dbReference type="ARBA" id="ARBA00023180"/>
    </source>
</evidence>
<evidence type="ECO:0000259" key="10">
    <source>
        <dbReference type="Pfam" id="PF21365"/>
    </source>
</evidence>
<dbReference type="GO" id="GO:0005975">
    <property type="term" value="P:carbohydrate metabolic process"/>
    <property type="evidence" value="ECO:0007669"/>
    <property type="project" value="InterPro"/>
</dbReference>
<dbReference type="PANTHER" id="PTHR22762:SF133">
    <property type="entry name" value="P-TYPE DOMAIN-CONTAINING PROTEIN"/>
    <property type="match status" value="1"/>
</dbReference>
<keyword evidence="6 7" id="KW-0326">Glycosidase</keyword>
<evidence type="ECO:0000256" key="1">
    <source>
        <dbReference type="ARBA" id="ARBA00001657"/>
    </source>
</evidence>
<dbReference type="InterPro" id="IPR011013">
    <property type="entry name" value="Gal_mutarotase_sf_dom"/>
</dbReference>
<dbReference type="GO" id="GO:0030246">
    <property type="term" value="F:carbohydrate binding"/>
    <property type="evidence" value="ECO:0007669"/>
    <property type="project" value="InterPro"/>
</dbReference>
<dbReference type="Pfam" id="PF21365">
    <property type="entry name" value="Glyco_hydro_31_3rd"/>
    <property type="match status" value="1"/>
</dbReference>
<dbReference type="CDD" id="cd14752">
    <property type="entry name" value="GH31_N"/>
    <property type="match status" value="1"/>
</dbReference>
<dbReference type="EC" id="3.2.1.20" evidence="3"/>
<protein>
    <recommendedName>
        <fullName evidence="3">alpha-glucosidase</fullName>
        <ecNumber evidence="3">3.2.1.20</ecNumber>
    </recommendedName>
</protein>
<feature type="transmembrane region" description="Helical" evidence="8">
    <location>
        <begin position="82"/>
        <end position="99"/>
    </location>
</feature>
<keyword evidence="8" id="KW-0812">Transmembrane</keyword>
<dbReference type="PANTHER" id="PTHR22762">
    <property type="entry name" value="ALPHA-GLUCOSIDASE"/>
    <property type="match status" value="1"/>
</dbReference>
<gene>
    <name evidence="11" type="ORF">SLS62_009558</name>
</gene>
<dbReference type="SUPFAM" id="SSF51011">
    <property type="entry name" value="Glycosyl hydrolase domain"/>
    <property type="match status" value="1"/>
</dbReference>
<keyword evidence="4 7" id="KW-0378">Hydrolase</keyword>
<dbReference type="PROSITE" id="PS00129">
    <property type="entry name" value="GLYCOSYL_HYDROL_F31_1"/>
    <property type="match status" value="1"/>
</dbReference>
<feature type="domain" description="Glycosyl hydrolase family 31 C-terminal" evidence="10">
    <location>
        <begin position="849"/>
        <end position="945"/>
    </location>
</feature>
<feature type="domain" description="Glycoside hydrolase family 31 TIM barrel" evidence="9">
    <location>
        <begin position="408"/>
        <end position="840"/>
    </location>
</feature>
<dbReference type="Gene3D" id="3.20.20.80">
    <property type="entry name" value="Glycosidases"/>
    <property type="match status" value="2"/>
</dbReference>
<dbReference type="SUPFAM" id="SSF74650">
    <property type="entry name" value="Galactose mutarotase-like"/>
    <property type="match status" value="1"/>
</dbReference>
<evidence type="ECO:0000256" key="3">
    <source>
        <dbReference type="ARBA" id="ARBA00012741"/>
    </source>
</evidence>
<dbReference type="InterPro" id="IPR013780">
    <property type="entry name" value="Glyco_hydro_b"/>
</dbReference>
<evidence type="ECO:0000313" key="12">
    <source>
        <dbReference type="Proteomes" id="UP001320420"/>
    </source>
</evidence>
<keyword evidence="8" id="KW-0472">Membrane</keyword>
<organism evidence="11 12">
    <name type="scientific">Diatrype stigma</name>
    <dbReference type="NCBI Taxonomy" id="117547"/>
    <lineage>
        <taxon>Eukaryota</taxon>
        <taxon>Fungi</taxon>
        <taxon>Dikarya</taxon>
        <taxon>Ascomycota</taxon>
        <taxon>Pezizomycotina</taxon>
        <taxon>Sordariomycetes</taxon>
        <taxon>Xylariomycetidae</taxon>
        <taxon>Xylariales</taxon>
        <taxon>Diatrypaceae</taxon>
        <taxon>Diatrype</taxon>
    </lineage>
</organism>
<dbReference type="Gene3D" id="2.60.40.1760">
    <property type="entry name" value="glycosyl hydrolase (family 31)"/>
    <property type="match status" value="1"/>
</dbReference>
<evidence type="ECO:0000313" key="11">
    <source>
        <dbReference type="EMBL" id="KAK7746098.1"/>
    </source>
</evidence>
<keyword evidence="5" id="KW-0325">Glycoprotein</keyword>
<comment type="similarity">
    <text evidence="2 7">Belongs to the glycosyl hydrolase 31 family.</text>
</comment>
<dbReference type="Gene3D" id="2.60.40.1180">
    <property type="entry name" value="Golgi alpha-mannosidase II"/>
    <property type="match status" value="2"/>
</dbReference>
<name>A0AAN9UEC1_9PEZI</name>
<keyword evidence="12" id="KW-1185">Reference proteome</keyword>
<dbReference type="Pfam" id="PF01055">
    <property type="entry name" value="Glyco_hydro_31_2nd"/>
    <property type="match status" value="1"/>
</dbReference>
<dbReference type="CDD" id="cd06602">
    <property type="entry name" value="GH31_MGAM_SI_GAA"/>
    <property type="match status" value="1"/>
</dbReference>
<comment type="catalytic activity">
    <reaction evidence="1">
        <text>Hydrolysis of terminal, non-reducing (1-&gt;4)-linked alpha-D-glucose residues with release of alpha-D-glucose.</text>
        <dbReference type="EC" id="3.2.1.20"/>
    </reaction>
</comment>
<evidence type="ECO:0000256" key="8">
    <source>
        <dbReference type="SAM" id="Phobius"/>
    </source>
</evidence>
<dbReference type="Proteomes" id="UP001320420">
    <property type="component" value="Unassembled WGS sequence"/>
</dbReference>
<dbReference type="GO" id="GO:0004558">
    <property type="term" value="F:alpha-1,4-glucosidase activity"/>
    <property type="evidence" value="ECO:0007669"/>
    <property type="project" value="UniProtKB-EC"/>
</dbReference>
<dbReference type="EMBL" id="JAKJXP020000102">
    <property type="protein sequence ID" value="KAK7746098.1"/>
    <property type="molecule type" value="Genomic_DNA"/>
</dbReference>
<comment type="caution">
    <text evidence="11">The sequence shown here is derived from an EMBL/GenBank/DDBJ whole genome shotgun (WGS) entry which is preliminary data.</text>
</comment>
<dbReference type="FunFam" id="3.20.20.80:FF:000138">
    <property type="entry name" value="Putative alpha-glucosidase AgdA"/>
    <property type="match status" value="1"/>
</dbReference>
<evidence type="ECO:0000259" key="9">
    <source>
        <dbReference type="Pfam" id="PF01055"/>
    </source>
</evidence>
<feature type="transmembrane region" description="Helical" evidence="8">
    <location>
        <begin position="50"/>
        <end position="70"/>
    </location>
</feature>
<evidence type="ECO:0000256" key="2">
    <source>
        <dbReference type="ARBA" id="ARBA00007806"/>
    </source>
</evidence>
<evidence type="ECO:0000256" key="4">
    <source>
        <dbReference type="ARBA" id="ARBA00022801"/>
    </source>
</evidence>
<dbReference type="InterPro" id="IPR017853">
    <property type="entry name" value="GH"/>
</dbReference>
<evidence type="ECO:0000256" key="6">
    <source>
        <dbReference type="ARBA" id="ARBA00023295"/>
    </source>
</evidence>
<dbReference type="InterPro" id="IPR048395">
    <property type="entry name" value="Glyco_hydro_31_C"/>
</dbReference>
<reference evidence="11 12" key="1">
    <citation type="submission" date="2024-02" db="EMBL/GenBank/DDBJ databases">
        <title>De novo assembly and annotation of 12 fungi associated with fruit tree decline syndrome in Ontario, Canada.</title>
        <authorList>
            <person name="Sulman M."/>
            <person name="Ellouze W."/>
            <person name="Ilyukhin E."/>
        </authorList>
    </citation>
    <scope>NUCLEOTIDE SEQUENCE [LARGE SCALE GENOMIC DNA]</scope>
    <source>
        <strain evidence="11 12">M11/M66-122</strain>
    </source>
</reference>
<dbReference type="InterPro" id="IPR000322">
    <property type="entry name" value="Glyco_hydro_31_TIM"/>
</dbReference>